<evidence type="ECO:0000313" key="2">
    <source>
        <dbReference type="EMBL" id="MCW7504580.1"/>
    </source>
</evidence>
<dbReference type="SMART" id="SM00530">
    <property type="entry name" value="HTH_XRE"/>
    <property type="match status" value="1"/>
</dbReference>
<sequence>MSATFENLTFYFGTGLDKTNDSLQNGFQMKNGFGDQLREWRKLRKKSQLELALDADISSKHISFLETGRANPTKEMIHRLSDVLDIPFRERNLLMLGAGLSPCYSDQKIDDPAMKSVSDAIHFILKQQEPYPAMLISSSWKVLRVNDAAKLLFAILFPGSFPVGQNLMELIFHPDGFRKYVINWEEVSSYLLGRLRQEARLGKRENFDLYQKIASFLPKDQIEFVPNENLPLISIDVSFEGKVLSFLSVISSFGTPLDVGLQELKIETFFPNNKETAETMSHLASAVGN</sequence>
<dbReference type="Pfam" id="PF01381">
    <property type="entry name" value="HTH_3"/>
    <property type="match status" value="1"/>
</dbReference>
<dbReference type="CDD" id="cd00093">
    <property type="entry name" value="HTH_XRE"/>
    <property type="match status" value="1"/>
</dbReference>
<feature type="domain" description="HTH cro/C1-type" evidence="1">
    <location>
        <begin position="37"/>
        <end position="91"/>
    </location>
</feature>
<dbReference type="RefSeq" id="WP_265358319.1">
    <property type="nucleotide sequence ID" value="NZ_JAMQPR010000001.1"/>
</dbReference>
<proteinExistence type="predicted"/>
<dbReference type="PANTHER" id="PTHR35010">
    <property type="entry name" value="BLL4672 PROTEIN-RELATED"/>
    <property type="match status" value="1"/>
</dbReference>
<protein>
    <submittedName>
        <fullName evidence="2">Helix-turn-helix transcriptional regulator</fullName>
    </submittedName>
</protein>
<evidence type="ECO:0000313" key="3">
    <source>
        <dbReference type="Proteomes" id="UP001208794"/>
    </source>
</evidence>
<reference evidence="2 3" key="1">
    <citation type="submission" date="2022-06" db="EMBL/GenBank/DDBJ databases">
        <title>Leptospira isolates from biofilms formed at urban environments.</title>
        <authorList>
            <person name="Ribeiro P.S."/>
            <person name="Sousa T."/>
            <person name="Carvalho N."/>
            <person name="Aburjaile F."/>
            <person name="Neves F."/>
            <person name="Oliveira D."/>
            <person name="Blanco L."/>
            <person name="Lima J."/>
            <person name="Costa F."/>
            <person name="Brenig B."/>
            <person name="Soares S."/>
            <person name="Ramos R."/>
            <person name="Goes-Neto A."/>
            <person name="Matiuzzi M."/>
            <person name="Azevedo V."/>
            <person name="Ristow P."/>
        </authorList>
    </citation>
    <scope>NUCLEOTIDE SEQUENCE [LARGE SCALE GENOMIC DNA]</scope>
    <source>
        <strain evidence="2 3">VSF14</strain>
    </source>
</reference>
<dbReference type="Pfam" id="PF17765">
    <property type="entry name" value="MLTR_LBD"/>
    <property type="match status" value="1"/>
</dbReference>
<dbReference type="Proteomes" id="UP001208794">
    <property type="component" value="Unassembled WGS sequence"/>
</dbReference>
<dbReference type="EMBL" id="JAMQPR010000001">
    <property type="protein sequence ID" value="MCW7504580.1"/>
    <property type="molecule type" value="Genomic_DNA"/>
</dbReference>
<organism evidence="2 3">
    <name type="scientific">Leptospira paudalimensis</name>
    <dbReference type="NCBI Taxonomy" id="2950024"/>
    <lineage>
        <taxon>Bacteria</taxon>
        <taxon>Pseudomonadati</taxon>
        <taxon>Spirochaetota</taxon>
        <taxon>Spirochaetia</taxon>
        <taxon>Leptospirales</taxon>
        <taxon>Leptospiraceae</taxon>
        <taxon>Leptospira</taxon>
    </lineage>
</organism>
<dbReference type="InterPro" id="IPR041413">
    <property type="entry name" value="MLTR_LBD"/>
</dbReference>
<dbReference type="PROSITE" id="PS50943">
    <property type="entry name" value="HTH_CROC1"/>
    <property type="match status" value="1"/>
</dbReference>
<dbReference type="Gene3D" id="1.10.260.40">
    <property type="entry name" value="lambda repressor-like DNA-binding domains"/>
    <property type="match status" value="1"/>
</dbReference>
<keyword evidence="3" id="KW-1185">Reference proteome</keyword>
<gene>
    <name evidence="2" type="ORF">ND855_10630</name>
</gene>
<dbReference type="InterPro" id="IPR001387">
    <property type="entry name" value="Cro/C1-type_HTH"/>
</dbReference>
<dbReference type="Gene3D" id="3.30.450.180">
    <property type="match status" value="1"/>
</dbReference>
<evidence type="ECO:0000259" key="1">
    <source>
        <dbReference type="PROSITE" id="PS50943"/>
    </source>
</evidence>
<comment type="caution">
    <text evidence="2">The sequence shown here is derived from an EMBL/GenBank/DDBJ whole genome shotgun (WGS) entry which is preliminary data.</text>
</comment>
<dbReference type="InterPro" id="IPR010982">
    <property type="entry name" value="Lambda_DNA-bd_dom_sf"/>
</dbReference>
<name>A0ABT3M864_9LEPT</name>
<accession>A0ABT3M864</accession>
<dbReference type="PANTHER" id="PTHR35010:SF4">
    <property type="entry name" value="BLL5781 PROTEIN"/>
    <property type="match status" value="1"/>
</dbReference>
<dbReference type="SUPFAM" id="SSF47413">
    <property type="entry name" value="lambda repressor-like DNA-binding domains"/>
    <property type="match status" value="1"/>
</dbReference>